<dbReference type="PANTHER" id="PTHR37484">
    <property type="entry name" value="ROD SHAPE-DETERMINING PROTEIN MRED"/>
    <property type="match status" value="1"/>
</dbReference>
<evidence type="ECO:0000256" key="5">
    <source>
        <dbReference type="ARBA" id="ARBA00022960"/>
    </source>
</evidence>
<evidence type="ECO:0000256" key="1">
    <source>
        <dbReference type="ARBA" id="ARBA00004651"/>
    </source>
</evidence>
<evidence type="ECO:0000256" key="4">
    <source>
        <dbReference type="ARBA" id="ARBA00022692"/>
    </source>
</evidence>
<dbReference type="RefSeq" id="WP_091715341.1">
    <property type="nucleotide sequence ID" value="NZ_FOSH01000017.1"/>
</dbReference>
<feature type="transmembrane region" description="Helical" evidence="9">
    <location>
        <begin position="44"/>
        <end position="67"/>
    </location>
</feature>
<dbReference type="InterPro" id="IPR007227">
    <property type="entry name" value="Cell_shape_determining_MreD"/>
</dbReference>
<keyword evidence="11" id="KW-1185">Reference proteome</keyword>
<proteinExistence type="inferred from homology"/>
<protein>
    <recommendedName>
        <fullName evidence="8">Rod shape-determining protein MreD</fullName>
    </recommendedName>
</protein>
<comment type="subcellular location">
    <subcellularLocation>
        <location evidence="8">Cell inner membrane</location>
    </subcellularLocation>
    <subcellularLocation>
        <location evidence="1">Cell membrane</location>
        <topology evidence="1">Multi-pass membrane protein</topology>
    </subcellularLocation>
</comment>
<dbReference type="PANTHER" id="PTHR37484:SF1">
    <property type="entry name" value="ROD SHAPE-DETERMINING PROTEIN MRED"/>
    <property type="match status" value="1"/>
</dbReference>
<dbReference type="InterPro" id="IPR026034">
    <property type="entry name" value="MreD_proteobac"/>
</dbReference>
<comment type="function">
    <text evidence="8">Involved in formation of the rod shape of the cell. May also contribute to regulation of formation of penicillin-binding proteins.</text>
</comment>
<keyword evidence="3 8" id="KW-1003">Cell membrane</keyword>
<dbReference type="NCBIfam" id="TIGR03426">
    <property type="entry name" value="shape_MreD"/>
    <property type="match status" value="1"/>
</dbReference>
<evidence type="ECO:0000256" key="2">
    <source>
        <dbReference type="ARBA" id="ARBA00007776"/>
    </source>
</evidence>
<organism evidence="10 11">
    <name type="scientific">Methylophaga sulfidovorans</name>
    <dbReference type="NCBI Taxonomy" id="45496"/>
    <lineage>
        <taxon>Bacteria</taxon>
        <taxon>Pseudomonadati</taxon>
        <taxon>Pseudomonadota</taxon>
        <taxon>Gammaproteobacteria</taxon>
        <taxon>Thiotrichales</taxon>
        <taxon>Piscirickettsiaceae</taxon>
        <taxon>Methylophaga</taxon>
    </lineage>
</organism>
<name>A0A1I4B3F8_9GAMM</name>
<keyword evidence="5 8" id="KW-0133">Cell shape</keyword>
<keyword evidence="6 9" id="KW-1133">Transmembrane helix</keyword>
<comment type="similarity">
    <text evidence="2 8">Belongs to the MreD family.</text>
</comment>
<dbReference type="Proteomes" id="UP000198924">
    <property type="component" value="Unassembled WGS sequence"/>
</dbReference>
<dbReference type="OrthoDB" id="6647425at2"/>
<reference evidence="11" key="1">
    <citation type="submission" date="2016-10" db="EMBL/GenBank/DDBJ databases">
        <authorList>
            <person name="Varghese N."/>
            <person name="Submissions S."/>
        </authorList>
    </citation>
    <scope>NUCLEOTIDE SEQUENCE [LARGE SCALE GENOMIC DNA]</scope>
    <source>
        <strain evidence="11">DSM 11578</strain>
    </source>
</reference>
<gene>
    <name evidence="10" type="ORF">SAMN04488079_11726</name>
</gene>
<accession>A0A1I4B3F8</accession>
<dbReference type="EMBL" id="FOSH01000017">
    <property type="protein sequence ID" value="SFK63388.1"/>
    <property type="molecule type" value="Genomic_DNA"/>
</dbReference>
<dbReference type="PIRSF" id="PIRSF018472">
    <property type="entry name" value="MreD_proteobac"/>
    <property type="match status" value="1"/>
</dbReference>
<evidence type="ECO:0000256" key="6">
    <source>
        <dbReference type="ARBA" id="ARBA00022989"/>
    </source>
</evidence>
<dbReference type="Pfam" id="PF04093">
    <property type="entry name" value="MreD"/>
    <property type="match status" value="1"/>
</dbReference>
<dbReference type="GO" id="GO:0008360">
    <property type="term" value="P:regulation of cell shape"/>
    <property type="evidence" value="ECO:0007669"/>
    <property type="project" value="UniProtKB-UniRule"/>
</dbReference>
<evidence type="ECO:0000256" key="9">
    <source>
        <dbReference type="SAM" id="Phobius"/>
    </source>
</evidence>
<keyword evidence="8" id="KW-0997">Cell inner membrane</keyword>
<evidence type="ECO:0000256" key="8">
    <source>
        <dbReference type="PIRNR" id="PIRNR018472"/>
    </source>
</evidence>
<evidence type="ECO:0000256" key="3">
    <source>
        <dbReference type="ARBA" id="ARBA00022475"/>
    </source>
</evidence>
<feature type="transmembrane region" description="Helical" evidence="9">
    <location>
        <begin position="106"/>
        <end position="125"/>
    </location>
</feature>
<feature type="transmembrane region" description="Helical" evidence="9">
    <location>
        <begin position="12"/>
        <end position="32"/>
    </location>
</feature>
<dbReference type="STRING" id="45496.SAMN04488079_11726"/>
<evidence type="ECO:0000313" key="10">
    <source>
        <dbReference type="EMBL" id="SFK63388.1"/>
    </source>
</evidence>
<evidence type="ECO:0000313" key="11">
    <source>
        <dbReference type="Proteomes" id="UP000198924"/>
    </source>
</evidence>
<dbReference type="GO" id="GO:0005886">
    <property type="term" value="C:plasma membrane"/>
    <property type="evidence" value="ECO:0007669"/>
    <property type="project" value="UniProtKB-SubCell"/>
</dbReference>
<feature type="transmembrane region" description="Helical" evidence="9">
    <location>
        <begin position="73"/>
        <end position="94"/>
    </location>
</feature>
<dbReference type="AlphaFoldDB" id="A0A1I4B3F8"/>
<evidence type="ECO:0000256" key="7">
    <source>
        <dbReference type="ARBA" id="ARBA00023136"/>
    </source>
</evidence>
<sequence>MATTIKTRNGFVIVITLIISIMMMLLPLPDFARFFRPEWVVMTLIYWAMALPHRVSIGVAWCTGFIMDVTMGGMLGVMAFSYALAIYLIARFHLQLRQYPLWQQALTILSVVFLVEFIDVAVARTTLRWESWMPVLTSTLLWPLMYAVLRKIRRTFQVT</sequence>
<keyword evidence="4 9" id="KW-0812">Transmembrane</keyword>
<keyword evidence="7 8" id="KW-0472">Membrane</keyword>